<dbReference type="Proteomes" id="UP000007735">
    <property type="component" value="Plasmid pSfHH103e"/>
</dbReference>
<evidence type="ECO:0000313" key="2">
    <source>
        <dbReference type="EMBL" id="CCF00413.1"/>
    </source>
</evidence>
<geneLocation type="plasmid" evidence="2 3">
    <name>pSfHH103e</name>
</geneLocation>
<proteinExistence type="predicted"/>
<dbReference type="HOGENOM" id="CLU_2719497_0_0_5"/>
<accession>G9AH81</accession>
<keyword evidence="1" id="KW-1133">Transmembrane helix</keyword>
<keyword evidence="2" id="KW-0614">Plasmid</keyword>
<dbReference type="PATRIC" id="fig|380.5.peg.5507"/>
<evidence type="ECO:0000256" key="1">
    <source>
        <dbReference type="SAM" id="Phobius"/>
    </source>
</evidence>
<evidence type="ECO:0000313" key="3">
    <source>
        <dbReference type="Proteomes" id="UP000007735"/>
    </source>
</evidence>
<feature type="transmembrane region" description="Helical" evidence="1">
    <location>
        <begin position="34"/>
        <end position="60"/>
    </location>
</feature>
<sequence length="72" mass="7605">MRYAGRNAWTGSRGQLLFIGASNELGEFESGATAALFGLVPAIVVGGAGTLLVSALWAIIFPELRKRDRLVA</sequence>
<gene>
    <name evidence="2" type="ordered locus">SFHH103_05951</name>
</gene>
<reference evidence="2 3" key="1">
    <citation type="journal article" date="2012" name="J. Bacteriol.">
        <title>Genome sequence of the soybean symbiont Sinorhizobium fredii HH103.</title>
        <authorList>
            <person name="Weidner S."/>
            <person name="Becker A."/>
            <person name="Bonilla I."/>
            <person name="Jaenicke S."/>
            <person name="Lloret J."/>
            <person name="Margaret I."/>
            <person name="Puhler A."/>
            <person name="Ruiz-Sainz J.E."/>
            <person name="Schneiker-Bekel S."/>
            <person name="Szczepanowski R."/>
            <person name="Vinardell J.M."/>
            <person name="Zehner S."/>
            <person name="Gottfert M."/>
        </authorList>
    </citation>
    <scope>NUCLEOTIDE SEQUENCE [LARGE SCALE GENOMIC DNA]</scope>
    <source>
        <strain evidence="2 3">HH103</strain>
        <plasmid evidence="3">pSfHH103e</plasmid>
    </source>
</reference>
<name>G9AH81_SINF1</name>
<dbReference type="EMBL" id="HE616899">
    <property type="protein sequence ID" value="CCF00413.1"/>
    <property type="molecule type" value="Genomic_DNA"/>
</dbReference>
<protein>
    <recommendedName>
        <fullName evidence="4">MFS transporter</fullName>
    </recommendedName>
</protein>
<dbReference type="KEGG" id="sfh:SFHH103_05951"/>
<evidence type="ECO:0008006" key="4">
    <source>
        <dbReference type="Google" id="ProtNLM"/>
    </source>
</evidence>
<organism evidence="2 3">
    <name type="scientific">Sinorhizobium fredii (strain HH103)</name>
    <dbReference type="NCBI Taxonomy" id="1117943"/>
    <lineage>
        <taxon>Bacteria</taxon>
        <taxon>Pseudomonadati</taxon>
        <taxon>Pseudomonadota</taxon>
        <taxon>Alphaproteobacteria</taxon>
        <taxon>Hyphomicrobiales</taxon>
        <taxon>Rhizobiaceae</taxon>
        <taxon>Sinorhizobium/Ensifer group</taxon>
        <taxon>Sinorhizobium</taxon>
    </lineage>
</organism>
<dbReference type="AlphaFoldDB" id="G9AH81"/>
<keyword evidence="1" id="KW-0472">Membrane</keyword>
<keyword evidence="1" id="KW-0812">Transmembrane</keyword>